<dbReference type="EMBL" id="JACHLR010000001">
    <property type="protein sequence ID" value="MBB4856988.1"/>
    <property type="molecule type" value="Genomic_DNA"/>
</dbReference>
<sequence>MHGTGLFDFSPLETRVTTSSARMRADMFRQRLAVASESANIRKVLGEPVSPVLQAYERLLRAQVDFAEAQLKVGEKSPQHDAGSAEHVDPVPHP</sequence>
<dbReference type="AlphaFoldDB" id="A0A7W7NTX9"/>
<evidence type="ECO:0000313" key="3">
    <source>
        <dbReference type="Proteomes" id="UP000555448"/>
    </source>
</evidence>
<dbReference type="Proteomes" id="UP000555448">
    <property type="component" value="Unassembled WGS sequence"/>
</dbReference>
<comment type="caution">
    <text evidence="2">The sequence shown here is derived from an EMBL/GenBank/DDBJ whole genome shotgun (WGS) entry which is preliminary data.</text>
</comment>
<evidence type="ECO:0000313" key="2">
    <source>
        <dbReference type="EMBL" id="MBB4856988.1"/>
    </source>
</evidence>
<protein>
    <submittedName>
        <fullName evidence="2">Uncharacterized protein</fullName>
    </submittedName>
</protein>
<evidence type="ECO:0000256" key="1">
    <source>
        <dbReference type="SAM" id="MobiDB-lite"/>
    </source>
</evidence>
<gene>
    <name evidence="2" type="ORF">HNO88_000285</name>
</gene>
<feature type="region of interest" description="Disordered" evidence="1">
    <location>
        <begin position="71"/>
        <end position="94"/>
    </location>
</feature>
<name>A0A7W7NTX9_9SPHN</name>
<feature type="compositionally biased region" description="Basic and acidic residues" evidence="1">
    <location>
        <begin position="73"/>
        <end position="94"/>
    </location>
</feature>
<reference evidence="2 3" key="1">
    <citation type="submission" date="2020-08" db="EMBL/GenBank/DDBJ databases">
        <title>Functional genomics of gut bacteria from endangered species of beetles.</title>
        <authorList>
            <person name="Carlos-Shanley C."/>
        </authorList>
    </citation>
    <scope>NUCLEOTIDE SEQUENCE [LARGE SCALE GENOMIC DNA]</scope>
    <source>
        <strain evidence="2 3">S00245</strain>
    </source>
</reference>
<dbReference type="RefSeq" id="WP_184242025.1">
    <property type="nucleotide sequence ID" value="NZ_JACHLR010000001.1"/>
</dbReference>
<accession>A0A7W7NTX9</accession>
<organism evidence="2 3">
    <name type="scientific">Novosphingobium chloroacetimidivorans</name>
    <dbReference type="NCBI Taxonomy" id="1428314"/>
    <lineage>
        <taxon>Bacteria</taxon>
        <taxon>Pseudomonadati</taxon>
        <taxon>Pseudomonadota</taxon>
        <taxon>Alphaproteobacteria</taxon>
        <taxon>Sphingomonadales</taxon>
        <taxon>Sphingomonadaceae</taxon>
        <taxon>Novosphingobium</taxon>
    </lineage>
</organism>
<proteinExistence type="predicted"/>
<keyword evidence="3" id="KW-1185">Reference proteome</keyword>